<comment type="caution">
    <text evidence="3">The sequence shown here is derived from an EMBL/GenBank/DDBJ whole genome shotgun (WGS) entry which is preliminary data.</text>
</comment>
<dbReference type="Gene3D" id="3.20.20.120">
    <property type="entry name" value="Enolase-like C-terminal domain"/>
    <property type="match status" value="1"/>
</dbReference>
<dbReference type="InterPro" id="IPR013341">
    <property type="entry name" value="Mandelate_racemase_N_dom"/>
</dbReference>
<dbReference type="InterPro" id="IPR034593">
    <property type="entry name" value="DgoD-like"/>
</dbReference>
<proteinExistence type="predicted"/>
<dbReference type="PANTHER" id="PTHR48080:SF6">
    <property type="entry name" value="STARVATION-SENSING PROTEIN RSPA"/>
    <property type="match status" value="1"/>
</dbReference>
<organism evidence="3 4">
    <name type="scientific">Streptomyces mordarskii</name>
    <dbReference type="NCBI Taxonomy" id="1226758"/>
    <lineage>
        <taxon>Bacteria</taxon>
        <taxon>Bacillati</taxon>
        <taxon>Actinomycetota</taxon>
        <taxon>Actinomycetes</taxon>
        <taxon>Kitasatosporales</taxon>
        <taxon>Streptomycetaceae</taxon>
        <taxon>Streptomyces</taxon>
    </lineage>
</organism>
<dbReference type="InterPro" id="IPR036849">
    <property type="entry name" value="Enolase-like_C_sf"/>
</dbReference>
<protein>
    <recommendedName>
        <fullName evidence="2">Mandelate racemase/muconate lactonizing enzyme C-terminal domain-containing protein</fullName>
    </recommendedName>
</protein>
<dbReference type="SMART" id="SM00922">
    <property type="entry name" value="MR_MLE"/>
    <property type="match status" value="1"/>
</dbReference>
<dbReference type="EMBL" id="BAAABZ010000078">
    <property type="protein sequence ID" value="GAA0563994.1"/>
    <property type="molecule type" value="Genomic_DNA"/>
</dbReference>
<accession>A0ABN1ECW7</accession>
<feature type="domain" description="Mandelate racemase/muconate lactonizing enzyme C-terminal" evidence="2">
    <location>
        <begin position="94"/>
        <end position="215"/>
    </location>
</feature>
<reference evidence="3 4" key="1">
    <citation type="journal article" date="2019" name="Int. J. Syst. Evol. Microbiol.">
        <title>The Global Catalogue of Microorganisms (GCM) 10K type strain sequencing project: providing services to taxonomists for standard genome sequencing and annotation.</title>
        <authorList>
            <consortium name="The Broad Institute Genomics Platform"/>
            <consortium name="The Broad Institute Genome Sequencing Center for Infectious Disease"/>
            <person name="Wu L."/>
            <person name="Ma J."/>
        </authorList>
    </citation>
    <scope>NUCLEOTIDE SEQUENCE [LARGE SCALE GENOMIC DNA]</scope>
    <source>
        <strain evidence="3 4">JCM 5052</strain>
    </source>
</reference>
<dbReference type="PANTHER" id="PTHR48080">
    <property type="entry name" value="D-GALACTONATE DEHYDRATASE-RELATED"/>
    <property type="match status" value="1"/>
</dbReference>
<evidence type="ECO:0000259" key="2">
    <source>
        <dbReference type="SMART" id="SM00922"/>
    </source>
</evidence>
<dbReference type="Pfam" id="PF13378">
    <property type="entry name" value="MR_MLE_C"/>
    <property type="match status" value="1"/>
</dbReference>
<name>A0ABN1ECW7_9ACTN</name>
<evidence type="ECO:0000313" key="4">
    <source>
        <dbReference type="Proteomes" id="UP001501576"/>
    </source>
</evidence>
<gene>
    <name evidence="3" type="ORF">GCM10010390_78010</name>
</gene>
<dbReference type="InterPro" id="IPR013342">
    <property type="entry name" value="Mandelate_racemase_C"/>
</dbReference>
<dbReference type="InterPro" id="IPR029017">
    <property type="entry name" value="Enolase-like_N"/>
</dbReference>
<sequence>MSAPHEPQLPPAQAPWVAGRGDKLRITAVRTFLTAPRGCPYLIGGSITGNALGGIDVARWDLKAKRLGAPLYALLGGRFRHRAAACTHVDGRDAEEFAGKVAAARERGFGHVRIQTAVPGSDTYGAAEARARHDRSGRWDSAAYLRAVPPVLRRTRELVGDELELPHDAHERLDPRQAGEFLRRVADAGLYFVEDGLAPEDAAHFARLRAASPVPLAMGERFSDPTRFPPLPAGPVIDFARTRISTLGGLTPARNSPPPANCAASGSPRTGRATSAHSRRRPPSPSTPPAPPSASRRRRPSARRFWRSSPGRSCRAWGRWSPGRPRGWASTSTRAPRAGIPPEPLAHDRWALLRTTDRSVPRP</sequence>
<dbReference type="Proteomes" id="UP001501576">
    <property type="component" value="Unassembled WGS sequence"/>
</dbReference>
<dbReference type="SUPFAM" id="SSF51604">
    <property type="entry name" value="Enolase C-terminal domain-like"/>
    <property type="match status" value="1"/>
</dbReference>
<dbReference type="Gene3D" id="3.30.390.10">
    <property type="entry name" value="Enolase-like, N-terminal domain"/>
    <property type="match status" value="1"/>
</dbReference>
<dbReference type="Pfam" id="PF02746">
    <property type="entry name" value="MR_MLE_N"/>
    <property type="match status" value="1"/>
</dbReference>
<evidence type="ECO:0000313" key="3">
    <source>
        <dbReference type="EMBL" id="GAA0563994.1"/>
    </source>
</evidence>
<keyword evidence="4" id="KW-1185">Reference proteome</keyword>
<feature type="region of interest" description="Disordered" evidence="1">
    <location>
        <begin position="248"/>
        <end position="345"/>
    </location>
</feature>
<dbReference type="InterPro" id="IPR029065">
    <property type="entry name" value="Enolase_C-like"/>
</dbReference>
<feature type="compositionally biased region" description="Pro residues" evidence="1">
    <location>
        <begin position="283"/>
        <end position="292"/>
    </location>
</feature>
<evidence type="ECO:0000256" key="1">
    <source>
        <dbReference type="SAM" id="MobiDB-lite"/>
    </source>
</evidence>
<feature type="compositionally biased region" description="Basic residues" evidence="1">
    <location>
        <begin position="295"/>
        <end position="306"/>
    </location>
</feature>